<dbReference type="AlphaFoldDB" id="A0A0L8HQP1"/>
<name>A0A0L8HQP1_OCTBM</name>
<sequence length="53" mass="6184">MWMYNYDIEIKKAVISESWISSIATKNPQRYSNMKVMKIGVICLEFVPQGQTI</sequence>
<accession>A0A0L8HQP1</accession>
<organism evidence="1">
    <name type="scientific">Octopus bimaculoides</name>
    <name type="common">California two-spotted octopus</name>
    <dbReference type="NCBI Taxonomy" id="37653"/>
    <lineage>
        <taxon>Eukaryota</taxon>
        <taxon>Metazoa</taxon>
        <taxon>Spiralia</taxon>
        <taxon>Lophotrochozoa</taxon>
        <taxon>Mollusca</taxon>
        <taxon>Cephalopoda</taxon>
        <taxon>Coleoidea</taxon>
        <taxon>Octopodiformes</taxon>
        <taxon>Octopoda</taxon>
        <taxon>Incirrata</taxon>
        <taxon>Octopodidae</taxon>
        <taxon>Octopus</taxon>
    </lineage>
</organism>
<gene>
    <name evidence="1" type="ORF">OCBIM_22008605mg</name>
</gene>
<dbReference type="EMBL" id="KQ417510">
    <property type="protein sequence ID" value="KOF91551.1"/>
    <property type="molecule type" value="Genomic_DNA"/>
</dbReference>
<reference evidence="1" key="1">
    <citation type="submission" date="2015-07" db="EMBL/GenBank/DDBJ databases">
        <title>MeaNS - Measles Nucleotide Surveillance Program.</title>
        <authorList>
            <person name="Tran T."/>
            <person name="Druce J."/>
        </authorList>
    </citation>
    <scope>NUCLEOTIDE SEQUENCE</scope>
    <source>
        <strain evidence="1">UCB-OBI-ISO-001</strain>
        <tissue evidence="1">Gonad</tissue>
    </source>
</reference>
<protein>
    <submittedName>
        <fullName evidence="1">Uncharacterized protein</fullName>
    </submittedName>
</protein>
<evidence type="ECO:0000313" key="1">
    <source>
        <dbReference type="EMBL" id="KOF91551.1"/>
    </source>
</evidence>
<proteinExistence type="predicted"/>